<accession>A0A931FCP5</accession>
<feature type="compositionally biased region" description="Gly residues" evidence="8">
    <location>
        <begin position="14"/>
        <end position="23"/>
    </location>
</feature>
<evidence type="ECO:0000313" key="9">
    <source>
        <dbReference type="EMBL" id="MBF9068673.1"/>
    </source>
</evidence>
<evidence type="ECO:0000256" key="3">
    <source>
        <dbReference type="ARBA" id="ARBA00022989"/>
    </source>
</evidence>
<evidence type="ECO:0000256" key="8">
    <source>
        <dbReference type="SAM" id="MobiDB-lite"/>
    </source>
</evidence>
<keyword evidence="3 7" id="KW-1133">Transmembrane helix</keyword>
<evidence type="ECO:0000313" key="10">
    <source>
        <dbReference type="Proteomes" id="UP000657385"/>
    </source>
</evidence>
<dbReference type="HAMAP" id="MF_02065">
    <property type="entry name" value="MltG"/>
    <property type="match status" value="1"/>
</dbReference>
<dbReference type="GO" id="GO:0005886">
    <property type="term" value="C:plasma membrane"/>
    <property type="evidence" value="ECO:0007669"/>
    <property type="project" value="UniProtKB-SubCell"/>
</dbReference>
<keyword evidence="6 7" id="KW-0961">Cell wall biogenesis/degradation</keyword>
<comment type="function">
    <text evidence="7">Functions as a peptidoglycan terminase that cleaves nascent peptidoglycan strands endolytically to terminate their elongation.</text>
</comment>
<name>A0A931FCP5_9ACTN</name>
<comment type="similarity">
    <text evidence="7">Belongs to the transglycosylase MltG family.</text>
</comment>
<dbReference type="GO" id="GO:0009252">
    <property type="term" value="P:peptidoglycan biosynthetic process"/>
    <property type="evidence" value="ECO:0007669"/>
    <property type="project" value="UniProtKB-UniRule"/>
</dbReference>
<feature type="site" description="Important for catalytic activity" evidence="7">
    <location>
        <position position="497"/>
    </location>
</feature>
<feature type="compositionally biased region" description="Acidic residues" evidence="8">
    <location>
        <begin position="231"/>
        <end position="242"/>
    </location>
</feature>
<protein>
    <recommendedName>
        <fullName evidence="7">Endolytic murein transglycosylase</fullName>
        <ecNumber evidence="7">4.2.2.29</ecNumber>
    </recommendedName>
    <alternativeName>
        <fullName evidence="7">Peptidoglycan lytic transglycosylase</fullName>
    </alternativeName>
    <alternativeName>
        <fullName evidence="7">Peptidoglycan polymerization terminase</fullName>
    </alternativeName>
</protein>
<feature type="compositionally biased region" description="Basic and acidic residues" evidence="8">
    <location>
        <begin position="252"/>
        <end position="266"/>
    </location>
</feature>
<keyword evidence="2 7" id="KW-0812">Transmembrane</keyword>
<comment type="subcellular location">
    <subcellularLocation>
        <location evidence="7">Cell membrane</location>
        <topology evidence="7">Single-pass membrane protein</topology>
    </subcellularLocation>
</comment>
<feature type="compositionally biased region" description="Pro residues" evidence="8">
    <location>
        <begin position="167"/>
        <end position="180"/>
    </location>
</feature>
<evidence type="ECO:0000256" key="7">
    <source>
        <dbReference type="HAMAP-Rule" id="MF_02065"/>
    </source>
</evidence>
<keyword evidence="5 7" id="KW-0456">Lyase</keyword>
<feature type="transmembrane region" description="Helical" evidence="7">
    <location>
        <begin position="274"/>
        <end position="295"/>
    </location>
</feature>
<feature type="compositionally biased region" description="Low complexity" evidence="8">
    <location>
        <begin position="121"/>
        <end position="166"/>
    </location>
</feature>
<sequence>MTDQGRGYGSEPWGQGGPYGDQGGYPPQAPYPYGQQTGQPQHPQQPYPYGQQQHGQPQGQQYQGQHGQHGQQHGQQPYPQQQMPPQAPQAQHPQQGWPQDPYGTGQQPVYNHPPQAPYPQQPQQHPYPYGQQQSGQQIGQPQQPGQQPMQPGQPQYRPRPQAQQVPSVPPSPQGPQPSGPGPDGIDWVAEAARLEADGDLDLYGHEDGYADDHGDGYGGDDGHRGRRSDEDVFVEETEEGEEGYVPFLSESDDSRSGRRKDAERGRSERKRSGMTCLGLSVVLVACLGAGGYFGYQYYESHFGPPPDYAGNGTSTQVQVQIPDGATGDVMAQVLVQAGVVESSKAFTNAYNANNKSVSIQPGYYELKSHMSAAAAVQLLIDQAGGNSLVIPEGKTSKYIYARIDQALKLTPGTTAGVAKADASQLGLPSEAHNNPEGFLWPTRYSIATGMKPLDLLKQMVANTNSEIQKLSLDTAGKSQNLNDAYAVLTEASILQAEGNNVGDFGKIARVLYNRLNTNATNGYLELDTPLQYFLGSTTFTNAQKDGITNGYNTYKSKGLPPTPISNPGEAAINSVLSPTPGQWVYFVAVDSTDTKFAVTWSDFLNDVQLYCANHGQNVNRSTGQCQ</sequence>
<gene>
    <name evidence="7 9" type="primary">mltG</name>
    <name evidence="9" type="ORF">I2501_11635</name>
</gene>
<dbReference type="RefSeq" id="WP_196193837.1">
    <property type="nucleotide sequence ID" value="NZ_JADPRT010000004.1"/>
</dbReference>
<keyword evidence="4 7" id="KW-0472">Membrane</keyword>
<keyword evidence="1 7" id="KW-1003">Cell membrane</keyword>
<dbReference type="Proteomes" id="UP000657385">
    <property type="component" value="Unassembled WGS sequence"/>
</dbReference>
<comment type="catalytic activity">
    <reaction evidence="7">
        <text>a peptidoglycan chain = a peptidoglycan chain with N-acetyl-1,6-anhydromuramyl-[peptide] at the reducing end + a peptidoglycan chain with N-acetylglucosamine at the non-reducing end.</text>
        <dbReference type="EC" id="4.2.2.29"/>
    </reaction>
</comment>
<dbReference type="GO" id="GO:0008932">
    <property type="term" value="F:lytic endotransglycosylase activity"/>
    <property type="evidence" value="ECO:0007669"/>
    <property type="project" value="UniProtKB-UniRule"/>
</dbReference>
<dbReference type="PANTHER" id="PTHR30518">
    <property type="entry name" value="ENDOLYTIC MUREIN TRANSGLYCOSYLASE"/>
    <property type="match status" value="1"/>
</dbReference>
<dbReference type="Pfam" id="PF02618">
    <property type="entry name" value="YceG"/>
    <property type="match status" value="1"/>
</dbReference>
<feature type="compositionally biased region" description="Basic and acidic residues" evidence="8">
    <location>
        <begin position="192"/>
        <end position="230"/>
    </location>
</feature>
<dbReference type="PANTHER" id="PTHR30518:SF2">
    <property type="entry name" value="ENDOLYTIC MUREIN TRANSGLYCOSYLASE"/>
    <property type="match status" value="1"/>
</dbReference>
<dbReference type="EMBL" id="JADPRT010000004">
    <property type="protein sequence ID" value="MBF9068673.1"/>
    <property type="molecule type" value="Genomic_DNA"/>
</dbReference>
<evidence type="ECO:0000256" key="2">
    <source>
        <dbReference type="ARBA" id="ARBA00022692"/>
    </source>
</evidence>
<evidence type="ECO:0000256" key="4">
    <source>
        <dbReference type="ARBA" id="ARBA00023136"/>
    </source>
</evidence>
<evidence type="ECO:0000256" key="5">
    <source>
        <dbReference type="ARBA" id="ARBA00023239"/>
    </source>
</evidence>
<organism evidence="9 10">
    <name type="scientific">Streptacidiphilus fuscans</name>
    <dbReference type="NCBI Taxonomy" id="2789292"/>
    <lineage>
        <taxon>Bacteria</taxon>
        <taxon>Bacillati</taxon>
        <taxon>Actinomycetota</taxon>
        <taxon>Actinomycetes</taxon>
        <taxon>Kitasatosporales</taxon>
        <taxon>Streptomycetaceae</taxon>
        <taxon>Streptacidiphilus</taxon>
    </lineage>
</organism>
<dbReference type="NCBIfam" id="TIGR00247">
    <property type="entry name" value="endolytic transglycosylase MltG"/>
    <property type="match status" value="1"/>
</dbReference>
<dbReference type="AlphaFoldDB" id="A0A931FCP5"/>
<dbReference type="EC" id="4.2.2.29" evidence="7"/>
<dbReference type="Gene3D" id="3.30.1490.480">
    <property type="entry name" value="Endolytic murein transglycosylase"/>
    <property type="match status" value="1"/>
</dbReference>
<comment type="caution">
    <text evidence="9">The sequence shown here is derived from an EMBL/GenBank/DDBJ whole genome shotgun (WGS) entry which is preliminary data.</text>
</comment>
<feature type="region of interest" description="Disordered" evidence="8">
    <location>
        <begin position="1"/>
        <end position="270"/>
    </location>
</feature>
<dbReference type="GO" id="GO:0071555">
    <property type="term" value="P:cell wall organization"/>
    <property type="evidence" value="ECO:0007669"/>
    <property type="project" value="UniProtKB-KW"/>
</dbReference>
<keyword evidence="10" id="KW-1185">Reference proteome</keyword>
<evidence type="ECO:0000256" key="1">
    <source>
        <dbReference type="ARBA" id="ARBA00022475"/>
    </source>
</evidence>
<dbReference type="InterPro" id="IPR003770">
    <property type="entry name" value="MLTG-like"/>
</dbReference>
<reference evidence="9" key="1">
    <citation type="submission" date="2020-11" db="EMBL/GenBank/DDBJ databases">
        <title>Isolation and identification of active actinomycetes.</title>
        <authorList>
            <person name="Yu B."/>
        </authorList>
    </citation>
    <scope>NUCLEOTIDE SEQUENCE</scope>
    <source>
        <strain evidence="9">NEAU-YB345</strain>
    </source>
</reference>
<evidence type="ECO:0000256" key="6">
    <source>
        <dbReference type="ARBA" id="ARBA00023316"/>
    </source>
</evidence>
<proteinExistence type="inferred from homology"/>
<feature type="compositionally biased region" description="Low complexity" evidence="8">
    <location>
        <begin position="31"/>
        <end position="99"/>
    </location>
</feature>